<evidence type="ECO:0000256" key="5">
    <source>
        <dbReference type="ARBA" id="ARBA00022833"/>
    </source>
</evidence>
<comment type="caution">
    <text evidence="10">The sequence shown here is derived from an EMBL/GenBank/DDBJ whole genome shotgun (WGS) entry which is preliminary data.</text>
</comment>
<sequence length="456" mass="50376">MLRENDLIVPESKLTHNGAIGNFAGQDACSQWEVLRGRPTSFYQESANQLALKSDHYNHTIGSGMIGNPTNLIPSNASSSSTINDYENNFLPFNDNYIYAHDFNSGNSLQTQSVDMFQYKESDASQLKSSIFHSASFSFDSSQAQYDGTTSSNQQEQNFDKQKNLYPNTFRSNGNMGPDSFGTITAGGMEGFIGAWNYDGTLPLSMMHSPSRNLHQIQNFPINEATDPSSTSQQHFISHSFSFPSQLYPSPQMHDNDPSTFAMNDSTPFMMFYGTPRISNIAGSISNELNERHRKHHANPHQPRLSKQKTSLNSHPKKNFTTQSNLSGTQPKKKDTAAASSQSLASSSSNTYTISSQLSKGSTRNTRGQVIIMKDSGAMIAEPDSDHNDGLLNVKGGGGGVPRRYMCSVCSKRFTRPSTLRTHMNSHTGYKREEGGSTEVESEQLTVNDVERDCKQ</sequence>
<evidence type="ECO:0000256" key="4">
    <source>
        <dbReference type="ARBA" id="ARBA00022771"/>
    </source>
</evidence>
<dbReference type="GO" id="GO:0005634">
    <property type="term" value="C:nucleus"/>
    <property type="evidence" value="ECO:0007669"/>
    <property type="project" value="UniProtKB-SubCell"/>
</dbReference>
<keyword evidence="2" id="KW-0479">Metal-binding</keyword>
<feature type="region of interest" description="Disordered" evidence="8">
    <location>
        <begin position="421"/>
        <end position="456"/>
    </location>
</feature>
<keyword evidence="4 7" id="KW-0863">Zinc-finger</keyword>
<evidence type="ECO:0000313" key="10">
    <source>
        <dbReference type="EMBL" id="KAJ3139132.1"/>
    </source>
</evidence>
<dbReference type="InterPro" id="IPR036236">
    <property type="entry name" value="Znf_C2H2_sf"/>
</dbReference>
<accession>A0AAD5TB06</accession>
<dbReference type="FunFam" id="3.30.160.60:FF:000145">
    <property type="entry name" value="Zinc finger protein 574"/>
    <property type="match status" value="1"/>
</dbReference>
<evidence type="ECO:0000313" key="11">
    <source>
        <dbReference type="Proteomes" id="UP001211907"/>
    </source>
</evidence>
<keyword evidence="11" id="KW-1185">Reference proteome</keyword>
<dbReference type="SMART" id="SM00355">
    <property type="entry name" value="ZnF_C2H2"/>
    <property type="match status" value="1"/>
</dbReference>
<dbReference type="Proteomes" id="UP001211907">
    <property type="component" value="Unassembled WGS sequence"/>
</dbReference>
<dbReference type="EMBL" id="JADGJH010000078">
    <property type="protein sequence ID" value="KAJ3139132.1"/>
    <property type="molecule type" value="Genomic_DNA"/>
</dbReference>
<protein>
    <recommendedName>
        <fullName evidence="9">C2H2-type domain-containing protein</fullName>
    </recommendedName>
</protein>
<evidence type="ECO:0000259" key="9">
    <source>
        <dbReference type="PROSITE" id="PS50157"/>
    </source>
</evidence>
<dbReference type="PROSITE" id="PS50157">
    <property type="entry name" value="ZINC_FINGER_C2H2_2"/>
    <property type="match status" value="1"/>
</dbReference>
<evidence type="ECO:0000256" key="2">
    <source>
        <dbReference type="ARBA" id="ARBA00022723"/>
    </source>
</evidence>
<feature type="compositionally biased region" description="Basic residues" evidence="8">
    <location>
        <begin position="292"/>
        <end position="307"/>
    </location>
</feature>
<organism evidence="10 11">
    <name type="scientific">Physocladia obscura</name>
    <dbReference type="NCBI Taxonomy" id="109957"/>
    <lineage>
        <taxon>Eukaryota</taxon>
        <taxon>Fungi</taxon>
        <taxon>Fungi incertae sedis</taxon>
        <taxon>Chytridiomycota</taxon>
        <taxon>Chytridiomycota incertae sedis</taxon>
        <taxon>Chytridiomycetes</taxon>
        <taxon>Chytridiales</taxon>
        <taxon>Chytriomycetaceae</taxon>
        <taxon>Physocladia</taxon>
    </lineage>
</organism>
<evidence type="ECO:0000256" key="7">
    <source>
        <dbReference type="PROSITE-ProRule" id="PRU00042"/>
    </source>
</evidence>
<feature type="domain" description="C2H2-type" evidence="9">
    <location>
        <begin position="405"/>
        <end position="432"/>
    </location>
</feature>
<evidence type="ECO:0000256" key="1">
    <source>
        <dbReference type="ARBA" id="ARBA00004123"/>
    </source>
</evidence>
<proteinExistence type="predicted"/>
<feature type="compositionally biased region" description="Low complexity" evidence="8">
    <location>
        <begin position="337"/>
        <end position="359"/>
    </location>
</feature>
<name>A0AAD5TB06_9FUNG</name>
<dbReference type="AlphaFoldDB" id="A0AAD5TB06"/>
<keyword evidence="3" id="KW-0677">Repeat</keyword>
<gene>
    <name evidence="10" type="ORF">HK100_011830</name>
</gene>
<evidence type="ECO:0000256" key="8">
    <source>
        <dbReference type="SAM" id="MobiDB-lite"/>
    </source>
</evidence>
<dbReference type="GO" id="GO:0008270">
    <property type="term" value="F:zinc ion binding"/>
    <property type="evidence" value="ECO:0007669"/>
    <property type="project" value="UniProtKB-KW"/>
</dbReference>
<reference evidence="10" key="1">
    <citation type="submission" date="2020-05" db="EMBL/GenBank/DDBJ databases">
        <title>Phylogenomic resolution of chytrid fungi.</title>
        <authorList>
            <person name="Stajich J.E."/>
            <person name="Amses K."/>
            <person name="Simmons R."/>
            <person name="Seto K."/>
            <person name="Myers J."/>
            <person name="Bonds A."/>
            <person name="Quandt C.A."/>
            <person name="Barry K."/>
            <person name="Liu P."/>
            <person name="Grigoriev I."/>
            <person name="Longcore J.E."/>
            <person name="James T.Y."/>
        </authorList>
    </citation>
    <scope>NUCLEOTIDE SEQUENCE</scope>
    <source>
        <strain evidence="10">JEL0513</strain>
    </source>
</reference>
<evidence type="ECO:0000256" key="6">
    <source>
        <dbReference type="ARBA" id="ARBA00023242"/>
    </source>
</evidence>
<dbReference type="Pfam" id="PF00096">
    <property type="entry name" value="zf-C2H2"/>
    <property type="match status" value="1"/>
</dbReference>
<feature type="compositionally biased region" description="Polar residues" evidence="8">
    <location>
        <begin position="308"/>
        <end position="330"/>
    </location>
</feature>
<dbReference type="InterPro" id="IPR013087">
    <property type="entry name" value="Znf_C2H2_type"/>
</dbReference>
<feature type="region of interest" description="Disordered" evidence="8">
    <location>
        <begin position="292"/>
        <end position="367"/>
    </location>
</feature>
<comment type="subcellular location">
    <subcellularLocation>
        <location evidence="1">Nucleus</location>
    </subcellularLocation>
</comment>
<dbReference type="SUPFAM" id="SSF57667">
    <property type="entry name" value="beta-beta-alpha zinc fingers"/>
    <property type="match status" value="1"/>
</dbReference>
<dbReference type="PROSITE" id="PS00028">
    <property type="entry name" value="ZINC_FINGER_C2H2_1"/>
    <property type="match status" value="1"/>
</dbReference>
<dbReference type="Gene3D" id="3.30.160.60">
    <property type="entry name" value="Classic Zinc Finger"/>
    <property type="match status" value="1"/>
</dbReference>
<keyword evidence="5" id="KW-0862">Zinc</keyword>
<evidence type="ECO:0000256" key="3">
    <source>
        <dbReference type="ARBA" id="ARBA00022737"/>
    </source>
</evidence>
<keyword evidence="6" id="KW-0539">Nucleus</keyword>